<protein>
    <recommendedName>
        <fullName evidence="3">TetR family transcriptional regulator</fullName>
    </recommendedName>
</protein>
<evidence type="ECO:0008006" key="3">
    <source>
        <dbReference type="Google" id="ProtNLM"/>
    </source>
</evidence>
<dbReference type="Proteomes" id="UP000274346">
    <property type="component" value="Chromosome"/>
</dbReference>
<evidence type="ECO:0000313" key="1">
    <source>
        <dbReference type="EMBL" id="VDR29191.1"/>
    </source>
</evidence>
<name>A0A3P8KPZ3_RAOTE</name>
<proteinExistence type="predicted"/>
<dbReference type="AlphaFoldDB" id="A0A3P8KPZ3"/>
<sequence length="37" mass="3927">MYAELSPKAAEIMALAQSLLETGGYNGFSYADISARS</sequence>
<dbReference type="EMBL" id="LR131271">
    <property type="protein sequence ID" value="VDR29191.1"/>
    <property type="molecule type" value="Genomic_DNA"/>
</dbReference>
<accession>A0A3P8KPZ3</accession>
<reference evidence="1 2" key="1">
    <citation type="submission" date="2018-12" db="EMBL/GenBank/DDBJ databases">
        <authorList>
            <consortium name="Pathogen Informatics"/>
        </authorList>
    </citation>
    <scope>NUCLEOTIDE SEQUENCE [LARGE SCALE GENOMIC DNA]</scope>
    <source>
        <strain evidence="1 2">NCTC13098</strain>
    </source>
</reference>
<organism evidence="1 2">
    <name type="scientific">Raoultella terrigena</name>
    <name type="common">Klebsiella terrigena</name>
    <dbReference type="NCBI Taxonomy" id="577"/>
    <lineage>
        <taxon>Bacteria</taxon>
        <taxon>Pseudomonadati</taxon>
        <taxon>Pseudomonadota</taxon>
        <taxon>Gammaproteobacteria</taxon>
        <taxon>Enterobacterales</taxon>
        <taxon>Enterobacteriaceae</taxon>
        <taxon>Klebsiella/Raoultella group</taxon>
        <taxon>Raoultella</taxon>
    </lineage>
</organism>
<evidence type="ECO:0000313" key="2">
    <source>
        <dbReference type="Proteomes" id="UP000274346"/>
    </source>
</evidence>
<gene>
    <name evidence="1" type="ORF">NCTC13098_05595</name>
</gene>
<dbReference type="KEGG" id="rtg:NCTC13098_05595"/>